<comment type="function">
    <text evidence="11">Catalyzes the reduction of ribonucleotides to deoxyribonucleotides. May function to provide a pool of deoxyribonucleotide precursors for DNA repair during oxygen limitation and/or for immediate growth after restoration of oxygen.</text>
</comment>
<dbReference type="OrthoDB" id="9762933at2"/>
<accession>E1QKM0</accession>
<evidence type="ECO:0000256" key="2">
    <source>
        <dbReference type="ARBA" id="ARBA00007405"/>
    </source>
</evidence>
<evidence type="ECO:0000256" key="9">
    <source>
        <dbReference type="ARBA" id="ARBA00023285"/>
    </source>
</evidence>
<keyword evidence="6 11" id="KW-0560">Oxidoreductase</keyword>
<dbReference type="InterPro" id="IPR008926">
    <property type="entry name" value="RNR_R1-su_N"/>
</dbReference>
<dbReference type="InterPro" id="IPR013509">
    <property type="entry name" value="RNR_lsu_N"/>
</dbReference>
<evidence type="ECO:0000256" key="10">
    <source>
        <dbReference type="ARBA" id="ARBA00047754"/>
    </source>
</evidence>
<dbReference type="GO" id="GO:0004748">
    <property type="term" value="F:ribonucleoside-diphosphate reductase activity, thioredoxin disulfide as acceptor"/>
    <property type="evidence" value="ECO:0007669"/>
    <property type="project" value="UniProtKB-EC"/>
</dbReference>
<name>E1QKM0_DESB2</name>
<evidence type="ECO:0000256" key="6">
    <source>
        <dbReference type="ARBA" id="ARBA00023002"/>
    </source>
</evidence>
<dbReference type="NCBIfam" id="TIGR02504">
    <property type="entry name" value="NrdJ_Z"/>
    <property type="match status" value="1"/>
</dbReference>
<dbReference type="STRING" id="644282.Deba_2759"/>
<keyword evidence="8" id="KW-1015">Disulfide bond</keyword>
<keyword evidence="9 11" id="KW-0170">Cobalt</keyword>
<dbReference type="GO" id="GO:0031419">
    <property type="term" value="F:cobalamin binding"/>
    <property type="evidence" value="ECO:0007669"/>
    <property type="project" value="UniProtKB-KW"/>
</dbReference>
<dbReference type="Proteomes" id="UP000009047">
    <property type="component" value="Chromosome"/>
</dbReference>
<dbReference type="GO" id="GO:0005524">
    <property type="term" value="F:ATP binding"/>
    <property type="evidence" value="ECO:0007669"/>
    <property type="project" value="InterPro"/>
</dbReference>
<dbReference type="EC" id="1.17.4.1" evidence="11"/>
<evidence type="ECO:0000259" key="13">
    <source>
        <dbReference type="Pfam" id="PF02867"/>
    </source>
</evidence>
<evidence type="ECO:0000256" key="5">
    <source>
        <dbReference type="ARBA" id="ARBA00022741"/>
    </source>
</evidence>
<comment type="cofactor">
    <cofactor evidence="1 11">
        <name>adenosylcob(III)alamin</name>
        <dbReference type="ChEBI" id="CHEBI:18408"/>
    </cofactor>
</comment>
<evidence type="ECO:0000256" key="11">
    <source>
        <dbReference type="RuleBase" id="RU364064"/>
    </source>
</evidence>
<dbReference type="HOGENOM" id="CLU_000404_2_3_7"/>
<dbReference type="PANTHER" id="PTHR43371">
    <property type="entry name" value="VITAMIN B12-DEPENDENT RIBONUCLEOTIDE REDUCTASE"/>
    <property type="match status" value="1"/>
</dbReference>
<keyword evidence="7" id="KW-0215">Deoxyribonucleotide synthesis</keyword>
<keyword evidence="3 11" id="KW-0846">Cobalamin</keyword>
<organism evidence="14 15">
    <name type="scientific">Desulfarculus baarsii (strain ATCC 33931 / DSM 2075 / LMG 7858 / VKM B-1802 / 2st14)</name>
    <dbReference type="NCBI Taxonomy" id="644282"/>
    <lineage>
        <taxon>Bacteria</taxon>
        <taxon>Pseudomonadati</taxon>
        <taxon>Thermodesulfobacteriota</taxon>
        <taxon>Desulfarculia</taxon>
        <taxon>Desulfarculales</taxon>
        <taxon>Desulfarculaceae</taxon>
        <taxon>Desulfarculus</taxon>
    </lineage>
</organism>
<dbReference type="InterPro" id="IPR000788">
    <property type="entry name" value="RNR_lg_C"/>
</dbReference>
<dbReference type="SUPFAM" id="SSF48168">
    <property type="entry name" value="R1 subunit of ribonucleotide reductase, N-terminal domain"/>
    <property type="match status" value="1"/>
</dbReference>
<comment type="catalytic activity">
    <reaction evidence="10 11">
        <text>a 2'-deoxyribonucleoside 5'-diphosphate + [thioredoxin]-disulfide + H2O = a ribonucleoside 5'-diphosphate + [thioredoxin]-dithiol</text>
        <dbReference type="Rhea" id="RHEA:23252"/>
        <dbReference type="Rhea" id="RHEA-COMP:10698"/>
        <dbReference type="Rhea" id="RHEA-COMP:10700"/>
        <dbReference type="ChEBI" id="CHEBI:15377"/>
        <dbReference type="ChEBI" id="CHEBI:29950"/>
        <dbReference type="ChEBI" id="CHEBI:50058"/>
        <dbReference type="ChEBI" id="CHEBI:57930"/>
        <dbReference type="ChEBI" id="CHEBI:73316"/>
        <dbReference type="EC" id="1.17.4.1"/>
    </reaction>
</comment>
<feature type="domain" description="Ribonucleotide reductase large subunit N-terminal" evidence="12">
    <location>
        <begin position="11"/>
        <end position="87"/>
    </location>
</feature>
<dbReference type="EMBL" id="CP002085">
    <property type="protein sequence ID" value="ADK86113.1"/>
    <property type="molecule type" value="Genomic_DNA"/>
</dbReference>
<dbReference type="GO" id="GO:0071897">
    <property type="term" value="P:DNA biosynthetic process"/>
    <property type="evidence" value="ECO:0007669"/>
    <property type="project" value="UniProtKB-KW"/>
</dbReference>
<dbReference type="GO" id="GO:0009263">
    <property type="term" value="P:deoxyribonucleotide biosynthetic process"/>
    <property type="evidence" value="ECO:0007669"/>
    <property type="project" value="UniProtKB-KW"/>
</dbReference>
<evidence type="ECO:0000313" key="14">
    <source>
        <dbReference type="EMBL" id="ADK86113.1"/>
    </source>
</evidence>
<dbReference type="RefSeq" id="WP_013259552.1">
    <property type="nucleotide sequence ID" value="NC_014365.1"/>
</dbReference>
<evidence type="ECO:0000256" key="3">
    <source>
        <dbReference type="ARBA" id="ARBA00022628"/>
    </source>
</evidence>
<evidence type="ECO:0000256" key="4">
    <source>
        <dbReference type="ARBA" id="ARBA00022634"/>
    </source>
</evidence>
<reference evidence="14 15" key="1">
    <citation type="journal article" date="2010" name="Stand. Genomic Sci.">
        <title>Complete genome sequence of Desulfarculus baarsii type strain (2st14).</title>
        <authorList>
            <person name="Sun H."/>
            <person name="Spring S."/>
            <person name="Lapidus A."/>
            <person name="Davenport K."/>
            <person name="Del Rio T.G."/>
            <person name="Tice H."/>
            <person name="Nolan M."/>
            <person name="Copeland A."/>
            <person name="Cheng J.F."/>
            <person name="Lucas S."/>
            <person name="Tapia R."/>
            <person name="Goodwin L."/>
            <person name="Pitluck S."/>
            <person name="Ivanova N."/>
            <person name="Pagani I."/>
            <person name="Mavromatis K."/>
            <person name="Ovchinnikova G."/>
            <person name="Pati A."/>
            <person name="Chen A."/>
            <person name="Palaniappan K."/>
            <person name="Hauser L."/>
            <person name="Chang Y.J."/>
            <person name="Jeffries C.D."/>
            <person name="Detter J.C."/>
            <person name="Han C."/>
            <person name="Rohde M."/>
            <person name="Brambilla E."/>
            <person name="Goker M."/>
            <person name="Woyke T."/>
            <person name="Bristow J."/>
            <person name="Eisen J.A."/>
            <person name="Markowitz V."/>
            <person name="Hugenholtz P."/>
            <person name="Kyrpides N.C."/>
            <person name="Klenk H.P."/>
            <person name="Land M."/>
        </authorList>
    </citation>
    <scope>NUCLEOTIDE SEQUENCE [LARGE SCALE GENOMIC DNA]</scope>
    <source>
        <strain evidence="15">ATCC 33931 / DSM 2075 / LMG 7858 / VKM B-1802 / 2st14</strain>
    </source>
</reference>
<dbReference type="Pfam" id="PF00317">
    <property type="entry name" value="Ribonuc_red_lgN"/>
    <property type="match status" value="1"/>
</dbReference>
<dbReference type="PANTHER" id="PTHR43371:SF1">
    <property type="entry name" value="RIBONUCLEOSIDE-DIPHOSPHATE REDUCTASE"/>
    <property type="match status" value="1"/>
</dbReference>
<evidence type="ECO:0000259" key="12">
    <source>
        <dbReference type="Pfam" id="PF00317"/>
    </source>
</evidence>
<gene>
    <name evidence="14" type="ordered locus">Deba_2759</name>
</gene>
<comment type="similarity">
    <text evidence="2 11">Belongs to the ribonucleoside diphosphate reductase class-2 family.</text>
</comment>
<keyword evidence="4 11" id="KW-0237">DNA synthesis</keyword>
<dbReference type="AlphaFoldDB" id="E1QKM0"/>
<proteinExistence type="inferred from homology"/>
<evidence type="ECO:0000256" key="8">
    <source>
        <dbReference type="ARBA" id="ARBA00023157"/>
    </source>
</evidence>
<dbReference type="eggNOG" id="COG0209">
    <property type="taxonomic scope" value="Bacteria"/>
</dbReference>
<dbReference type="SUPFAM" id="SSF51998">
    <property type="entry name" value="PFL-like glycyl radical enzymes"/>
    <property type="match status" value="1"/>
</dbReference>
<sequence>MNGEVSPFAPEAAELLRRRYLAVGPDGRHESPERMLWRVARAVAAAEERWDGAASAAAMAGRFFELMAGGLFLPNSPTLINAGRRLGQLSACFVLPVEDSLESIFEALKQAALIHKSGGGTGFDFSRLRPRGDDVASTRGVSSGPLSFMHVFDVATEAVRQGGVRRGANMASLAAWHPDILEFVTAKQTPGRLENFNLSLWADDAFMDAAAQGRGWALRNPRHGRTVATLEAAELLEVVARAAHASGEPGMLFGGAINRANPTPALGAIEAVNPCGEQPLLPYESCVLGSLALPRFVRGGDMDWPALEEAAALATRFLDDVLEINRQPLPQVAEASLRTRKIGLGLLGLADALIMLGLAYDSQPARDLAGRVMARVTAAAREQSAALARRRGDFPAFANSAPRAAGAKNMRNATVSTIAPTGALSLLLGWSSGIEPLFALHYHRHMQDGQVLELTCRPFLQRLRALGLDSPANLAALRAQGRASAVQGLPAAEARLFATAHQIAPHDHLAMQAACQRHVDNGVSKTINLPSAATVGQVREIFLQAHALNLKGVTVFRHGCRMEQVLRLSPAAEGARVEASGGCETPPSCGFSPASRACGGGCCD</sequence>
<dbReference type="InterPro" id="IPR050862">
    <property type="entry name" value="RdRp_reductase_class-2"/>
</dbReference>
<dbReference type="UniPathway" id="UPA00326"/>
<evidence type="ECO:0000313" key="15">
    <source>
        <dbReference type="Proteomes" id="UP000009047"/>
    </source>
</evidence>
<dbReference type="InterPro" id="IPR013344">
    <property type="entry name" value="RNR_NrdJ/NrdZ"/>
</dbReference>
<dbReference type="CDD" id="cd02888">
    <property type="entry name" value="RNR_II_dimer"/>
    <property type="match status" value="1"/>
</dbReference>
<feature type="domain" description="Ribonucleotide reductase large subunit C-terminal" evidence="13">
    <location>
        <begin position="90"/>
        <end position="555"/>
    </location>
</feature>
<keyword evidence="15" id="KW-1185">Reference proteome</keyword>
<protein>
    <recommendedName>
        <fullName evidence="11">Vitamin B12-dependent ribonucleotide reductase</fullName>
        <ecNumber evidence="11">1.17.4.1</ecNumber>
    </recommendedName>
</protein>
<evidence type="ECO:0000256" key="7">
    <source>
        <dbReference type="ARBA" id="ARBA00023116"/>
    </source>
</evidence>
<dbReference type="PRINTS" id="PR01183">
    <property type="entry name" value="RIBORDTASEM1"/>
</dbReference>
<dbReference type="Pfam" id="PF02867">
    <property type="entry name" value="Ribonuc_red_lgC"/>
    <property type="match status" value="1"/>
</dbReference>
<dbReference type="KEGG" id="dbr:Deba_2759"/>
<keyword evidence="5 11" id="KW-0547">Nucleotide-binding</keyword>
<dbReference type="Gene3D" id="3.20.70.20">
    <property type="match status" value="1"/>
</dbReference>
<evidence type="ECO:0000256" key="1">
    <source>
        <dbReference type="ARBA" id="ARBA00001922"/>
    </source>
</evidence>